<name>A0A0K2VBZ0_LEPSM</name>
<proteinExistence type="predicted"/>
<dbReference type="AlphaFoldDB" id="A0A0K2VBZ0"/>
<feature type="non-terminal residue" evidence="1">
    <location>
        <position position="1"/>
    </location>
</feature>
<organism evidence="1">
    <name type="scientific">Lepeophtheirus salmonis</name>
    <name type="common">Salmon louse</name>
    <name type="synonym">Caligus salmonis</name>
    <dbReference type="NCBI Taxonomy" id="72036"/>
    <lineage>
        <taxon>Eukaryota</taxon>
        <taxon>Metazoa</taxon>
        <taxon>Ecdysozoa</taxon>
        <taxon>Arthropoda</taxon>
        <taxon>Crustacea</taxon>
        <taxon>Multicrustacea</taxon>
        <taxon>Hexanauplia</taxon>
        <taxon>Copepoda</taxon>
        <taxon>Siphonostomatoida</taxon>
        <taxon>Caligidae</taxon>
        <taxon>Lepeophtheirus</taxon>
    </lineage>
</organism>
<accession>A0A0K2VBZ0</accession>
<dbReference type="EMBL" id="HACA01030464">
    <property type="protein sequence ID" value="CDW47825.1"/>
    <property type="molecule type" value="Transcribed_RNA"/>
</dbReference>
<evidence type="ECO:0000313" key="1">
    <source>
        <dbReference type="EMBL" id="CDW47825.1"/>
    </source>
</evidence>
<reference evidence="1" key="1">
    <citation type="submission" date="2014-05" db="EMBL/GenBank/DDBJ databases">
        <authorList>
            <person name="Chronopoulou M."/>
        </authorList>
    </citation>
    <scope>NUCLEOTIDE SEQUENCE</scope>
    <source>
        <tissue evidence="1">Whole organism</tissue>
    </source>
</reference>
<protein>
    <submittedName>
        <fullName evidence="1">Uncharacterized protein</fullName>
    </submittedName>
</protein>
<sequence>GINTSSCKSQEIKKIKIYVLDIFVLWTNSIVRCSFIFDISHKATSSFNLISYNFNSTIGKKYSV</sequence>